<dbReference type="STRING" id="1555112.LIP_2742"/>
<dbReference type="InterPro" id="IPR036249">
    <property type="entry name" value="Thioredoxin-like_sf"/>
</dbReference>
<feature type="domain" description="Thioredoxin" evidence="1">
    <location>
        <begin position="34"/>
        <end position="174"/>
    </location>
</feature>
<dbReference type="Pfam" id="PF00578">
    <property type="entry name" value="AhpC-TSA"/>
    <property type="match status" value="1"/>
</dbReference>
<dbReference type="SUPFAM" id="SSF52833">
    <property type="entry name" value="Thioredoxin-like"/>
    <property type="match status" value="1"/>
</dbReference>
<evidence type="ECO:0000259" key="1">
    <source>
        <dbReference type="PROSITE" id="PS51352"/>
    </source>
</evidence>
<protein>
    <submittedName>
        <fullName evidence="2">Thiol-disulfide oxidoreductase</fullName>
    </submittedName>
</protein>
<reference evidence="3" key="1">
    <citation type="submission" date="2015-07" db="EMBL/GenBank/DDBJ databases">
        <title>Complete genome sequence and phylogenetic analysis of Limnochorda pilosa.</title>
        <authorList>
            <person name="Watanabe M."/>
            <person name="Kojima H."/>
            <person name="Fukui M."/>
        </authorList>
    </citation>
    <scope>NUCLEOTIDE SEQUENCE [LARGE SCALE GENOMIC DNA]</scope>
    <source>
        <strain evidence="3">HC45</strain>
    </source>
</reference>
<dbReference type="OrthoDB" id="25753at2"/>
<accession>A0A0K2SNH9</accession>
<dbReference type="InterPro" id="IPR000866">
    <property type="entry name" value="AhpC/TSA"/>
</dbReference>
<dbReference type="Proteomes" id="UP000065807">
    <property type="component" value="Chromosome"/>
</dbReference>
<dbReference type="AlphaFoldDB" id="A0A0K2SNH9"/>
<dbReference type="PANTHER" id="PTHR42852:SF17">
    <property type="entry name" value="THIOREDOXIN-LIKE PROTEIN HI_1115"/>
    <property type="match status" value="1"/>
</dbReference>
<dbReference type="Gene3D" id="3.40.30.10">
    <property type="entry name" value="Glutaredoxin"/>
    <property type="match status" value="1"/>
</dbReference>
<dbReference type="RefSeq" id="WP_158509681.1">
    <property type="nucleotide sequence ID" value="NZ_AP014924.1"/>
</dbReference>
<name>A0A0K2SNH9_LIMPI</name>
<evidence type="ECO:0000313" key="2">
    <source>
        <dbReference type="EMBL" id="BAS28572.1"/>
    </source>
</evidence>
<dbReference type="EMBL" id="AP014924">
    <property type="protein sequence ID" value="BAS28572.1"/>
    <property type="molecule type" value="Genomic_DNA"/>
</dbReference>
<dbReference type="KEGG" id="lpil:LIP_2742"/>
<gene>
    <name evidence="2" type="ORF">LIP_2742</name>
</gene>
<dbReference type="GO" id="GO:0016209">
    <property type="term" value="F:antioxidant activity"/>
    <property type="evidence" value="ECO:0007669"/>
    <property type="project" value="InterPro"/>
</dbReference>
<reference evidence="3" key="2">
    <citation type="journal article" date="2016" name="Int. J. Syst. Evol. Microbiol.">
        <title>Complete genome sequence and cell structure of Limnochorda pilosa, a Gram-negative spore-former within the phylum Firmicutes.</title>
        <authorList>
            <person name="Watanabe M."/>
            <person name="Kojima H."/>
            <person name="Fukui M."/>
        </authorList>
    </citation>
    <scope>NUCLEOTIDE SEQUENCE [LARGE SCALE GENOMIC DNA]</scope>
    <source>
        <strain evidence="3">HC45</strain>
    </source>
</reference>
<evidence type="ECO:0000313" key="3">
    <source>
        <dbReference type="Proteomes" id="UP000065807"/>
    </source>
</evidence>
<dbReference type="PROSITE" id="PS51352">
    <property type="entry name" value="THIOREDOXIN_2"/>
    <property type="match status" value="1"/>
</dbReference>
<proteinExistence type="predicted"/>
<dbReference type="PANTHER" id="PTHR42852">
    <property type="entry name" value="THIOL:DISULFIDE INTERCHANGE PROTEIN DSBE"/>
    <property type="match status" value="1"/>
</dbReference>
<organism evidence="2 3">
    <name type="scientific">Limnochorda pilosa</name>
    <dbReference type="NCBI Taxonomy" id="1555112"/>
    <lineage>
        <taxon>Bacteria</taxon>
        <taxon>Bacillati</taxon>
        <taxon>Bacillota</taxon>
        <taxon>Limnochordia</taxon>
        <taxon>Limnochordales</taxon>
        <taxon>Limnochordaceae</taxon>
        <taxon>Limnochorda</taxon>
    </lineage>
</organism>
<dbReference type="GO" id="GO:0016491">
    <property type="term" value="F:oxidoreductase activity"/>
    <property type="evidence" value="ECO:0007669"/>
    <property type="project" value="InterPro"/>
</dbReference>
<keyword evidence="3" id="KW-1185">Reference proteome</keyword>
<dbReference type="InterPro" id="IPR050553">
    <property type="entry name" value="Thioredoxin_ResA/DsbE_sf"/>
</dbReference>
<dbReference type="CDD" id="cd02966">
    <property type="entry name" value="TlpA_like_family"/>
    <property type="match status" value="1"/>
</dbReference>
<dbReference type="InterPro" id="IPR013766">
    <property type="entry name" value="Thioredoxin_domain"/>
</dbReference>
<sequence length="174" mass="18576">MRMRAAEGAHLACLVLIATLAWSLTSARALAIGVEAGAPAPSVVLETLDGQVLSSDTLYRSPLALVFFFAECPPCQVELPALQSTYAEWRRKGGEALAVTAISSGTAVQSFVDEHGIQFPVALDPEGTVTRTFGVTKHPTLFFIDETGVIQRTWEGYHEGIASELLTELIAGSE</sequence>